<proteinExistence type="predicted"/>
<accession>A0A915D0L5</accession>
<dbReference type="Proteomes" id="UP000887574">
    <property type="component" value="Unplaced"/>
</dbReference>
<name>A0A915D0L5_9BILA</name>
<organism evidence="2 3">
    <name type="scientific">Ditylenchus dipsaci</name>
    <dbReference type="NCBI Taxonomy" id="166011"/>
    <lineage>
        <taxon>Eukaryota</taxon>
        <taxon>Metazoa</taxon>
        <taxon>Ecdysozoa</taxon>
        <taxon>Nematoda</taxon>
        <taxon>Chromadorea</taxon>
        <taxon>Rhabditida</taxon>
        <taxon>Tylenchina</taxon>
        <taxon>Tylenchomorpha</taxon>
        <taxon>Sphaerularioidea</taxon>
        <taxon>Anguinidae</taxon>
        <taxon>Anguininae</taxon>
        <taxon>Ditylenchus</taxon>
    </lineage>
</organism>
<evidence type="ECO:0000313" key="3">
    <source>
        <dbReference type="WBParaSite" id="jg14125"/>
    </source>
</evidence>
<evidence type="ECO:0000313" key="2">
    <source>
        <dbReference type="Proteomes" id="UP000887574"/>
    </source>
</evidence>
<feature type="signal peptide" evidence="1">
    <location>
        <begin position="1"/>
        <end position="17"/>
    </location>
</feature>
<dbReference type="WBParaSite" id="jg14125">
    <property type="protein sequence ID" value="jg14125"/>
    <property type="gene ID" value="jg14125"/>
</dbReference>
<feature type="chain" id="PRO_5037955275" evidence="1">
    <location>
        <begin position="18"/>
        <end position="69"/>
    </location>
</feature>
<protein>
    <submittedName>
        <fullName evidence="3">Saposin B-type domain-containing protein</fullName>
    </submittedName>
</protein>
<reference evidence="3" key="1">
    <citation type="submission" date="2022-11" db="UniProtKB">
        <authorList>
            <consortium name="WormBaseParasite"/>
        </authorList>
    </citation>
    <scope>IDENTIFICATION</scope>
</reference>
<keyword evidence="2" id="KW-1185">Reference proteome</keyword>
<keyword evidence="1" id="KW-0732">Signal</keyword>
<evidence type="ECO:0000256" key="1">
    <source>
        <dbReference type="SAM" id="SignalP"/>
    </source>
</evidence>
<dbReference type="AlphaFoldDB" id="A0A915D0L5"/>
<sequence length="69" mass="7634">MFLKLFILCSLSVLITSNPHCDRCLKGITSVCAEQAKVPCGHVLSMGICDELFLEIMPVMKYSMAKPDI</sequence>